<feature type="region of interest" description="Disordered" evidence="1">
    <location>
        <begin position="180"/>
        <end position="241"/>
    </location>
</feature>
<evidence type="ECO:0000313" key="3">
    <source>
        <dbReference type="Proteomes" id="UP001370100"/>
    </source>
</evidence>
<organism evidence="2 3">
    <name type="scientific">Actinomycetospora aeridis</name>
    <dbReference type="NCBI Taxonomy" id="3129231"/>
    <lineage>
        <taxon>Bacteria</taxon>
        <taxon>Bacillati</taxon>
        <taxon>Actinomycetota</taxon>
        <taxon>Actinomycetes</taxon>
        <taxon>Pseudonocardiales</taxon>
        <taxon>Pseudonocardiaceae</taxon>
        <taxon>Actinomycetospora</taxon>
    </lineage>
</organism>
<dbReference type="EMBL" id="JBBEGL010000005">
    <property type="protein sequence ID" value="MEJ2888466.1"/>
    <property type="molecule type" value="Genomic_DNA"/>
</dbReference>
<sequence>MPVTFPTKFDVREARDQANKVVSEAIDPLRHPALAVLGLGDAAVAAGRDAVARVQAGATEVQARVEDLPAELQELRSKLTTEDFRRLVDSYLAAVRSVYADLVKRGEKSYKDITSQPQVKQALDTVDQVGKDVEKNLEDAVEGFRVRGEAGLAEVTKQTRSVGERAARATQRLSAQAAETVAEAGSELSEEIKEAGNEVASETRSTTRKAAARTAPKKQGPKNAPKSAATATADAKKAPKS</sequence>
<dbReference type="Proteomes" id="UP001370100">
    <property type="component" value="Unassembled WGS sequence"/>
</dbReference>
<keyword evidence="3" id="KW-1185">Reference proteome</keyword>
<feature type="compositionally biased region" description="Basic residues" evidence="1">
    <location>
        <begin position="206"/>
        <end position="220"/>
    </location>
</feature>
<proteinExistence type="predicted"/>
<comment type="caution">
    <text evidence="2">The sequence shown here is derived from an EMBL/GenBank/DDBJ whole genome shotgun (WGS) entry which is preliminary data.</text>
</comment>
<evidence type="ECO:0000256" key="1">
    <source>
        <dbReference type="SAM" id="MobiDB-lite"/>
    </source>
</evidence>
<protein>
    <recommendedName>
        <fullName evidence="4">Heparin binding hemagglutinin HbhA</fullName>
    </recommendedName>
</protein>
<reference evidence="2 3" key="1">
    <citation type="submission" date="2024-03" db="EMBL/GenBank/DDBJ databases">
        <title>Actinomycetospora sp. OC33-EN06, a novel actinomycete isolated from wild orchid (Aerides multiflora).</title>
        <authorList>
            <person name="Suriyachadkun C."/>
        </authorList>
    </citation>
    <scope>NUCLEOTIDE SEQUENCE [LARGE SCALE GENOMIC DNA]</scope>
    <source>
        <strain evidence="2 3">OC33-EN06</strain>
    </source>
</reference>
<feature type="compositionally biased region" description="Low complexity" evidence="1">
    <location>
        <begin position="221"/>
        <end position="233"/>
    </location>
</feature>
<gene>
    <name evidence="2" type="ORF">WCD41_18545</name>
</gene>
<accession>A0ABU8N9Y3</accession>
<name>A0ABU8N9Y3_9PSEU</name>
<dbReference type="RefSeq" id="WP_337715056.1">
    <property type="nucleotide sequence ID" value="NZ_JBBEGL010000005.1"/>
</dbReference>
<evidence type="ECO:0008006" key="4">
    <source>
        <dbReference type="Google" id="ProtNLM"/>
    </source>
</evidence>
<evidence type="ECO:0000313" key="2">
    <source>
        <dbReference type="EMBL" id="MEJ2888466.1"/>
    </source>
</evidence>